<feature type="signal peptide" evidence="2">
    <location>
        <begin position="1"/>
        <end position="21"/>
    </location>
</feature>
<dbReference type="RefSeq" id="WP_119768109.1">
    <property type="nucleotide sequence ID" value="NZ_QYUO01000001.1"/>
</dbReference>
<feature type="region of interest" description="Disordered" evidence="1">
    <location>
        <begin position="68"/>
        <end position="110"/>
    </location>
</feature>
<evidence type="ECO:0008006" key="5">
    <source>
        <dbReference type="Google" id="ProtNLM"/>
    </source>
</evidence>
<gene>
    <name evidence="3" type="ORF">D3871_06295</name>
</gene>
<proteinExistence type="predicted"/>
<accession>A0A3A3FSC4</accession>
<evidence type="ECO:0000313" key="4">
    <source>
        <dbReference type="Proteomes" id="UP000265955"/>
    </source>
</evidence>
<evidence type="ECO:0000313" key="3">
    <source>
        <dbReference type="EMBL" id="RJF98164.1"/>
    </source>
</evidence>
<feature type="chain" id="PRO_5017276652" description="DUF4148 domain-containing protein" evidence="2">
    <location>
        <begin position="22"/>
        <end position="110"/>
    </location>
</feature>
<evidence type="ECO:0000256" key="2">
    <source>
        <dbReference type="SAM" id="SignalP"/>
    </source>
</evidence>
<sequence>MSSKQWLAIAAWVFVPIAATAQQKQTQYAPTDPNAPVTTIGYESAFKSYRASSDDAETPDKVWRSANDEMGKLGGHVGQMKGSPGTPATPRASGNKAPEQGGNADHSKHH</sequence>
<protein>
    <recommendedName>
        <fullName evidence="5">DUF4148 domain-containing protein</fullName>
    </recommendedName>
</protein>
<name>A0A3A3FSC4_9BURK</name>
<dbReference type="OrthoDB" id="8708729at2"/>
<keyword evidence="2" id="KW-0732">Signal</keyword>
<reference evidence="4" key="1">
    <citation type="submission" date="2018-09" db="EMBL/GenBank/DDBJ databases">
        <authorList>
            <person name="Zhu H."/>
        </authorList>
    </citation>
    <scope>NUCLEOTIDE SEQUENCE [LARGE SCALE GENOMIC DNA]</scope>
    <source>
        <strain evidence="4">K1R23-30</strain>
    </source>
</reference>
<dbReference type="EMBL" id="QYUO01000001">
    <property type="protein sequence ID" value="RJF98164.1"/>
    <property type="molecule type" value="Genomic_DNA"/>
</dbReference>
<comment type="caution">
    <text evidence="3">The sequence shown here is derived from an EMBL/GenBank/DDBJ whole genome shotgun (WGS) entry which is preliminary data.</text>
</comment>
<dbReference type="AlphaFoldDB" id="A0A3A3FSC4"/>
<dbReference type="Proteomes" id="UP000265955">
    <property type="component" value="Unassembled WGS sequence"/>
</dbReference>
<keyword evidence="4" id="KW-1185">Reference proteome</keyword>
<evidence type="ECO:0000256" key="1">
    <source>
        <dbReference type="SAM" id="MobiDB-lite"/>
    </source>
</evidence>
<organism evidence="3 4">
    <name type="scientific">Noviherbaspirillum saxi</name>
    <dbReference type="NCBI Taxonomy" id="2320863"/>
    <lineage>
        <taxon>Bacteria</taxon>
        <taxon>Pseudomonadati</taxon>
        <taxon>Pseudomonadota</taxon>
        <taxon>Betaproteobacteria</taxon>
        <taxon>Burkholderiales</taxon>
        <taxon>Oxalobacteraceae</taxon>
        <taxon>Noviherbaspirillum</taxon>
    </lineage>
</organism>